<evidence type="ECO:0000259" key="8">
    <source>
        <dbReference type="PROSITE" id="PS50113"/>
    </source>
</evidence>
<name>A0A4Q9Z202_9FLAO</name>
<dbReference type="Pfam" id="PF13426">
    <property type="entry name" value="PAS_9"/>
    <property type="match status" value="2"/>
</dbReference>
<dbReference type="Pfam" id="PF13185">
    <property type="entry name" value="GAF_2"/>
    <property type="match status" value="1"/>
</dbReference>
<feature type="domain" description="PAC" evidence="8">
    <location>
        <begin position="1468"/>
        <end position="1520"/>
    </location>
</feature>
<dbReference type="PRINTS" id="PR00344">
    <property type="entry name" value="BCTRLSENSOR"/>
</dbReference>
<evidence type="ECO:0000256" key="1">
    <source>
        <dbReference type="ARBA" id="ARBA00000085"/>
    </source>
</evidence>
<feature type="domain" description="PAS" evidence="7">
    <location>
        <begin position="1391"/>
        <end position="1463"/>
    </location>
</feature>
<dbReference type="InterPro" id="IPR013656">
    <property type="entry name" value="PAS_4"/>
</dbReference>
<dbReference type="PROSITE" id="PS50109">
    <property type="entry name" value="HIS_KIN"/>
    <property type="match status" value="1"/>
</dbReference>
<dbReference type="SMART" id="SM00091">
    <property type="entry name" value="PAS"/>
    <property type="match status" value="9"/>
</dbReference>
<feature type="domain" description="PAC" evidence="8">
    <location>
        <begin position="218"/>
        <end position="270"/>
    </location>
</feature>
<dbReference type="InterPro" id="IPR035965">
    <property type="entry name" value="PAS-like_dom_sf"/>
</dbReference>
<dbReference type="InterPro" id="IPR029016">
    <property type="entry name" value="GAF-like_dom_sf"/>
</dbReference>
<dbReference type="InterPro" id="IPR013655">
    <property type="entry name" value="PAS_fold_3"/>
</dbReference>
<dbReference type="Pfam" id="PF00512">
    <property type="entry name" value="HisKA"/>
    <property type="match status" value="1"/>
</dbReference>
<protein>
    <recommendedName>
        <fullName evidence="2">histidine kinase</fullName>
        <ecNumber evidence="2">2.7.13.3</ecNumber>
    </recommendedName>
</protein>
<feature type="domain" description="PAS" evidence="7">
    <location>
        <begin position="267"/>
        <end position="343"/>
    </location>
</feature>
<feature type="domain" description="PAS" evidence="7">
    <location>
        <begin position="143"/>
        <end position="215"/>
    </location>
</feature>
<dbReference type="Pfam" id="PF02518">
    <property type="entry name" value="HATPase_c"/>
    <property type="match status" value="1"/>
</dbReference>
<comment type="caution">
    <text evidence="9">The sequence shown here is derived from an EMBL/GenBank/DDBJ whole genome shotgun (WGS) entry which is preliminary data.</text>
</comment>
<evidence type="ECO:0000256" key="5">
    <source>
        <dbReference type="ARBA" id="ARBA00022777"/>
    </source>
</evidence>
<dbReference type="Pfam" id="PF00989">
    <property type="entry name" value="PAS"/>
    <property type="match status" value="2"/>
</dbReference>
<dbReference type="GO" id="GO:0006355">
    <property type="term" value="P:regulation of DNA-templated transcription"/>
    <property type="evidence" value="ECO:0007669"/>
    <property type="project" value="InterPro"/>
</dbReference>
<dbReference type="InterPro" id="IPR004358">
    <property type="entry name" value="Sig_transdc_His_kin-like_C"/>
</dbReference>
<organism evidence="9 10">
    <name type="scientific">Flavobacterium silvisoli</name>
    <dbReference type="NCBI Taxonomy" id="2529433"/>
    <lineage>
        <taxon>Bacteria</taxon>
        <taxon>Pseudomonadati</taxon>
        <taxon>Bacteroidota</taxon>
        <taxon>Flavobacteriia</taxon>
        <taxon>Flavobacteriales</taxon>
        <taxon>Flavobacteriaceae</taxon>
        <taxon>Flavobacterium</taxon>
    </lineage>
</organism>
<dbReference type="PROSITE" id="PS50112">
    <property type="entry name" value="PAS"/>
    <property type="match status" value="8"/>
</dbReference>
<dbReference type="SUPFAM" id="SSF55785">
    <property type="entry name" value="PYP-like sensor domain (PAS domain)"/>
    <property type="match status" value="11"/>
</dbReference>
<accession>A0A4Q9Z202</accession>
<dbReference type="Proteomes" id="UP000293300">
    <property type="component" value="Unassembled WGS sequence"/>
</dbReference>
<dbReference type="EMBL" id="SJPE01000003">
    <property type="protein sequence ID" value="TBX70323.1"/>
    <property type="molecule type" value="Genomic_DNA"/>
</dbReference>
<dbReference type="PANTHER" id="PTHR43304:SF1">
    <property type="entry name" value="PAC DOMAIN-CONTAINING PROTEIN"/>
    <property type="match status" value="1"/>
</dbReference>
<dbReference type="NCBIfam" id="TIGR00229">
    <property type="entry name" value="sensory_box"/>
    <property type="match status" value="8"/>
</dbReference>
<dbReference type="SUPFAM" id="SSF47384">
    <property type="entry name" value="Homodimeric domain of signal transducing histidine kinase"/>
    <property type="match status" value="1"/>
</dbReference>
<dbReference type="InterPro" id="IPR003661">
    <property type="entry name" value="HisK_dim/P_dom"/>
</dbReference>
<dbReference type="InterPro" id="IPR005467">
    <property type="entry name" value="His_kinase_dom"/>
</dbReference>
<feature type="domain" description="PAC" evidence="8">
    <location>
        <begin position="750"/>
        <end position="801"/>
    </location>
</feature>
<dbReference type="SMART" id="SM00388">
    <property type="entry name" value="HisKA"/>
    <property type="match status" value="1"/>
</dbReference>
<feature type="domain" description="PAS" evidence="7">
    <location>
        <begin position="560"/>
        <end position="630"/>
    </location>
</feature>
<dbReference type="InterPro" id="IPR036890">
    <property type="entry name" value="HATPase_C_sf"/>
</dbReference>
<feature type="domain" description="PAS" evidence="7">
    <location>
        <begin position="1274"/>
        <end position="1344"/>
    </location>
</feature>
<dbReference type="GO" id="GO:0000155">
    <property type="term" value="F:phosphorelay sensor kinase activity"/>
    <property type="evidence" value="ECO:0007669"/>
    <property type="project" value="InterPro"/>
</dbReference>
<feature type="domain" description="PAS" evidence="7">
    <location>
        <begin position="33"/>
        <end position="89"/>
    </location>
</feature>
<dbReference type="PANTHER" id="PTHR43304">
    <property type="entry name" value="PHYTOCHROME-LIKE PROTEIN CPH1"/>
    <property type="match status" value="1"/>
</dbReference>
<dbReference type="Pfam" id="PF08448">
    <property type="entry name" value="PAS_4"/>
    <property type="match status" value="1"/>
</dbReference>
<dbReference type="Gene3D" id="3.30.450.20">
    <property type="entry name" value="PAS domain"/>
    <property type="match status" value="11"/>
</dbReference>
<proteinExistence type="predicted"/>
<feature type="domain" description="PAS" evidence="7">
    <location>
        <begin position="1160"/>
        <end position="1207"/>
    </location>
</feature>
<evidence type="ECO:0000256" key="3">
    <source>
        <dbReference type="ARBA" id="ARBA00022553"/>
    </source>
</evidence>
<dbReference type="CDD" id="cd00130">
    <property type="entry name" value="PAS"/>
    <property type="match status" value="8"/>
</dbReference>
<dbReference type="Pfam" id="PF08447">
    <property type="entry name" value="PAS_3"/>
    <property type="match status" value="4"/>
</dbReference>
<dbReference type="InterPro" id="IPR013767">
    <property type="entry name" value="PAS_fold"/>
</dbReference>
<feature type="domain" description="Histidine kinase" evidence="6">
    <location>
        <begin position="1545"/>
        <end position="1757"/>
    </location>
</feature>
<dbReference type="PROSITE" id="PS50113">
    <property type="entry name" value="PAC"/>
    <property type="match status" value="4"/>
</dbReference>
<evidence type="ECO:0000256" key="4">
    <source>
        <dbReference type="ARBA" id="ARBA00022679"/>
    </source>
</evidence>
<gene>
    <name evidence="9" type="ORF">EZL74_03880</name>
</gene>
<dbReference type="InterPro" id="IPR003594">
    <property type="entry name" value="HATPase_dom"/>
</dbReference>
<dbReference type="Gene3D" id="1.10.287.130">
    <property type="match status" value="1"/>
</dbReference>
<dbReference type="SMART" id="SM00387">
    <property type="entry name" value="HATPase_c"/>
    <property type="match status" value="1"/>
</dbReference>
<evidence type="ECO:0000313" key="10">
    <source>
        <dbReference type="Proteomes" id="UP000293300"/>
    </source>
</evidence>
<dbReference type="SMART" id="SM00086">
    <property type="entry name" value="PAC"/>
    <property type="match status" value="6"/>
</dbReference>
<dbReference type="InterPro" id="IPR003018">
    <property type="entry name" value="GAF"/>
</dbReference>
<sequence>MLSMDKNQNKKLDKASNEVDFSTLFLYNPIPNWVYDVENFKILDVNQSALQLYGYTKDEFLSMTIFDLRDKDEIGKIVKTHVNIELQEGTIHFGISTHKKKNGEQLLMDVYGHKVSFKGHQAIMVSSINVTEKEEKLTALKDSEAKFKAAASIANLGYWRLETDGNTLSWSDEVYNIWGRSKDSFILTFETFLQTIHPDDRAEFEQEQNSSFSGAKTHDLIHRILLPNGEIKWVHERGRLVLDADENPIAFEGTVQDITTQKEEEQRLKLLESFITNTSDAVMITEAEPFEEPGPRIVYVNEAFTKMTGYSPDEVIGKSPRLLQGPKSDKQALEQLGIALRNWEACEVTTINYKKNGEPFWINFSVSPVADDKGWFTHWVAVERDVTYVKNEQIQKELLAKISNVFNEGIDLKTSLHQLCQLIVEYGDFSLCEIWLPSIHQKTIRLSSKCQASKIAQDFYSTAGDINEIPFGEGLPGKVWKLEKSIVWGDLDSNTQFLRKKAAEKAGIKSVLGLPLKHKDQIVGVLVVGTSEDLVSIQQHHPILAKFETFIGSEINRKRLEGDLSHLFEALPDLICLADFEGRFLKINQAGCKLLGYDESELVGFQFNDFIHPADKRQSNDEILKLKEGETVFRFENRYITKTGDVIWLSWHCNSQVDEGVIYATAKNITDERKLKELLNDATKLSNIGGWEIDLINGKLIWSEEVHKIHDTNPYDFSPELQSGIQFYREDYRDYVKTIVESSIETGEPFDFEAVLISGKGNEKWVRTIGQSEMHNGKCIRLFGSFQDITSMKKTEHRLQSITDDLPGVAFQYYLYPNGEDQMITVSKASEKIWELSPQECEENISLIWDQIKRGGNYEEVVQSITLSIENLTQWHCQWRNILPSGEVRWHEGFGTPYRLPDNTIIFNSMVFDITDKRRVTNLYEEVSKMARIGSWEMDLLKEPGTDAMYWSSIVREILEIDEDYDPSLSGGFEFYKDESKQIIQNAVERLIQEGVEYDEELLIVTNSGKEKWVRCIGKSERIDVVCTKIYGSLQDINSMKATSLLIKEILGSISDAFFAVDKNWNFTYFNKEAEKLLDKKSEEVLGKNIWTELKAAKGTELETIYRRVAKSRVSESYEYYYPGNNSWYEINTYPSSGGVSSYFKNIDERKQAAEDLQNAYEEKIKIIESIGDAFFTMTNDFTVTYWNSTAEKLLGVKREALLGKNLWTVFPEAVDLPSYHNYHKVLETKEPITFEDFYGIWLEVNAYPSNEGVTVFFRDITLRKEADFRLQKAYEEKNKILESIGDAFFAVDADWIVTYWNREAENILGRKKEAVVGQNLWEVYADAVDSDFYRQYHKAIDTGENVTFEEFYPTLNKWFEVTAYPNVEGLSVYFKDVTLRKQTDFRILEANERFEKISEATNDAIWDWNITGDSLYWGEGFKKLFGYDTDAIKPTLDFWATLLHPEDSTSVLDSMNQSLADTSTKKWGREYQFKKANGEYAYVIDKGLIIRDDKGKAIRMIGALTDITYRKRYELELFELNVSLQKHAQELEIANEELDQFAFTASHDLQEPLRMITSFMDLLKRKYGDQLDEKAHQYIHFATDGAKRMKKIIIDLLEYSRAGRYAEVSEPVDLNEVFQEYLRLRRKVIQEKNVELYFGNLPVITIEKTPLVQTIHSLLDNAVKYSKSEVPPQIHFLVHEKDKEWIFEVKDNGIGIDERFFEKIFIIFQRLHNRDHYDGTGIGLAIVKKHVEMWGGRVWVASKLGKGSSFYFTVNK</sequence>
<dbReference type="InterPro" id="IPR000700">
    <property type="entry name" value="PAS-assoc_C"/>
</dbReference>
<dbReference type="EC" id="2.7.13.3" evidence="2"/>
<dbReference type="SUPFAM" id="SSF55874">
    <property type="entry name" value="ATPase domain of HSP90 chaperone/DNA topoisomerase II/histidine kinase"/>
    <property type="match status" value="1"/>
</dbReference>
<reference evidence="9 10" key="1">
    <citation type="submission" date="2019-02" db="EMBL/GenBank/DDBJ databases">
        <title>Flavobacterium sp. RD-2-33 isolated from forest soil.</title>
        <authorList>
            <person name="Chaudhary D.K."/>
        </authorList>
    </citation>
    <scope>NUCLEOTIDE SEQUENCE [LARGE SCALE GENOMIC DNA]</scope>
    <source>
        <strain evidence="9 10">RD-2-33</strain>
    </source>
</reference>
<keyword evidence="4" id="KW-0808">Transferase</keyword>
<keyword evidence="3" id="KW-0597">Phosphoprotein</keyword>
<dbReference type="Gene3D" id="3.30.450.40">
    <property type="match status" value="1"/>
</dbReference>
<dbReference type="InterPro" id="IPR036097">
    <property type="entry name" value="HisK_dim/P_sf"/>
</dbReference>
<feature type="domain" description="PAC" evidence="8">
    <location>
        <begin position="344"/>
        <end position="398"/>
    </location>
</feature>
<dbReference type="CDD" id="cd00082">
    <property type="entry name" value="HisKA"/>
    <property type="match status" value="1"/>
</dbReference>
<evidence type="ECO:0000313" key="9">
    <source>
        <dbReference type="EMBL" id="TBX70323.1"/>
    </source>
</evidence>
<dbReference type="FunFam" id="3.30.565.10:FF:000006">
    <property type="entry name" value="Sensor histidine kinase WalK"/>
    <property type="match status" value="1"/>
</dbReference>
<dbReference type="InterPro" id="IPR052162">
    <property type="entry name" value="Sensor_kinase/Photoreceptor"/>
</dbReference>
<dbReference type="InterPro" id="IPR000014">
    <property type="entry name" value="PAS"/>
</dbReference>
<evidence type="ECO:0000259" key="6">
    <source>
        <dbReference type="PROSITE" id="PS50109"/>
    </source>
</evidence>
<dbReference type="InterPro" id="IPR001610">
    <property type="entry name" value="PAC"/>
</dbReference>
<feature type="domain" description="PAS" evidence="7">
    <location>
        <begin position="1043"/>
        <end position="1094"/>
    </location>
</feature>
<keyword evidence="10" id="KW-1185">Reference proteome</keyword>
<comment type="catalytic activity">
    <reaction evidence="1">
        <text>ATP + protein L-histidine = ADP + protein N-phospho-L-histidine.</text>
        <dbReference type="EC" id="2.7.13.3"/>
    </reaction>
</comment>
<dbReference type="Gene3D" id="3.30.565.10">
    <property type="entry name" value="Histidine kinase-like ATPase, C-terminal domain"/>
    <property type="match status" value="1"/>
</dbReference>
<keyword evidence="5" id="KW-0418">Kinase</keyword>
<evidence type="ECO:0000259" key="7">
    <source>
        <dbReference type="PROSITE" id="PS50112"/>
    </source>
</evidence>
<evidence type="ECO:0000256" key="2">
    <source>
        <dbReference type="ARBA" id="ARBA00012438"/>
    </source>
</evidence>
<dbReference type="SUPFAM" id="SSF55781">
    <property type="entry name" value="GAF domain-like"/>
    <property type="match status" value="1"/>
</dbReference>
<dbReference type="Gene3D" id="2.10.70.100">
    <property type="match status" value="1"/>
</dbReference>